<dbReference type="Gene3D" id="2.30.42.10">
    <property type="match status" value="1"/>
</dbReference>
<dbReference type="InterPro" id="IPR001478">
    <property type="entry name" value="PDZ"/>
</dbReference>
<comment type="subcellular location">
    <subcellularLocation>
        <location evidence="1">Cytoplasm</location>
    </subcellularLocation>
</comment>
<accession>A0A183Q5K9</accession>
<reference evidence="5 6" key="1">
    <citation type="submission" date="2018-11" db="EMBL/GenBank/DDBJ databases">
        <authorList>
            <consortium name="Pathogen Informatics"/>
        </authorList>
    </citation>
    <scope>NUCLEOTIDE SEQUENCE [LARGE SCALE GENOMIC DNA]</scope>
    <source>
        <strain>Denwood</strain>
        <strain evidence="6">Zambia</strain>
    </source>
</reference>
<evidence type="ECO:0000256" key="3">
    <source>
        <dbReference type="ARBA" id="ARBA00022737"/>
    </source>
</evidence>
<evidence type="ECO:0000313" key="5">
    <source>
        <dbReference type="EMBL" id="VDP85944.1"/>
    </source>
</evidence>
<dbReference type="InterPro" id="IPR036034">
    <property type="entry name" value="PDZ_sf"/>
</dbReference>
<dbReference type="Proteomes" id="UP000269396">
    <property type="component" value="Unassembled WGS sequence"/>
</dbReference>
<keyword evidence="3" id="KW-0677">Repeat</keyword>
<evidence type="ECO:0000256" key="1">
    <source>
        <dbReference type="ARBA" id="ARBA00004496"/>
    </source>
</evidence>
<name>A0A183Q5K9_9TREM</name>
<dbReference type="SUPFAM" id="SSF50156">
    <property type="entry name" value="PDZ domain-like"/>
    <property type="match status" value="1"/>
</dbReference>
<dbReference type="AlphaFoldDB" id="A0A183Q5K9"/>
<dbReference type="PANTHER" id="PTHR46227:SF2">
    <property type="entry name" value="FI03335P"/>
    <property type="match status" value="1"/>
</dbReference>
<dbReference type="PANTHER" id="PTHR46227">
    <property type="entry name" value="GLUTAMATE RECEPTOR-INTERACTING PROTEIN GRIP"/>
    <property type="match status" value="1"/>
</dbReference>
<proteinExistence type="predicted"/>
<organism evidence="5 6">
    <name type="scientific">Schistosoma mattheei</name>
    <dbReference type="NCBI Taxonomy" id="31246"/>
    <lineage>
        <taxon>Eukaryota</taxon>
        <taxon>Metazoa</taxon>
        <taxon>Spiralia</taxon>
        <taxon>Lophotrochozoa</taxon>
        <taxon>Platyhelminthes</taxon>
        <taxon>Trematoda</taxon>
        <taxon>Digenea</taxon>
        <taxon>Strigeidida</taxon>
        <taxon>Schistosomatoidea</taxon>
        <taxon>Schistosomatidae</taxon>
        <taxon>Schistosoma</taxon>
    </lineage>
</organism>
<dbReference type="InterPro" id="IPR043545">
    <property type="entry name" value="GRIP1/2"/>
</dbReference>
<keyword evidence="2" id="KW-0963">Cytoplasm</keyword>
<dbReference type="GO" id="GO:0098887">
    <property type="term" value="P:neurotransmitter receptor transport, endosome to postsynaptic membrane"/>
    <property type="evidence" value="ECO:0007669"/>
    <property type="project" value="TreeGrafter"/>
</dbReference>
<sequence length="124" mass="14183">MNIKTINSHLYDNIQRSHNKKTKSKKVSTSKHNKHEQQFTELNTWCTWIRLKKTSTTDSYGIGVSEGLSTMGIFVSAIRPNSPADLSGKLYLYDRILMTIELRSNDPNLSTDETTNIFKLDCLN</sequence>
<gene>
    <name evidence="5" type="ORF">SMTD_LOCUS21895</name>
</gene>
<dbReference type="STRING" id="31246.A0A183Q5K9"/>
<keyword evidence="6" id="KW-1185">Reference proteome</keyword>
<evidence type="ECO:0000256" key="4">
    <source>
        <dbReference type="SAM" id="MobiDB-lite"/>
    </source>
</evidence>
<evidence type="ECO:0000256" key="2">
    <source>
        <dbReference type="ARBA" id="ARBA00022490"/>
    </source>
</evidence>
<dbReference type="PROSITE" id="PS50106">
    <property type="entry name" value="PDZ"/>
    <property type="match status" value="1"/>
</dbReference>
<evidence type="ECO:0000313" key="6">
    <source>
        <dbReference type="Proteomes" id="UP000269396"/>
    </source>
</evidence>
<dbReference type="GO" id="GO:0005737">
    <property type="term" value="C:cytoplasm"/>
    <property type="evidence" value="ECO:0007669"/>
    <property type="project" value="UniProtKB-SubCell"/>
</dbReference>
<feature type="compositionally biased region" description="Basic residues" evidence="4">
    <location>
        <begin position="17"/>
        <end position="33"/>
    </location>
</feature>
<feature type="region of interest" description="Disordered" evidence="4">
    <location>
        <begin position="14"/>
        <end position="33"/>
    </location>
</feature>
<protein>
    <submittedName>
        <fullName evidence="5">Uncharacterized protein</fullName>
    </submittedName>
</protein>
<dbReference type="EMBL" id="UZAL01048976">
    <property type="protein sequence ID" value="VDP85944.1"/>
    <property type="molecule type" value="Genomic_DNA"/>
</dbReference>